<feature type="compositionally biased region" description="Low complexity" evidence="1">
    <location>
        <begin position="45"/>
        <end position="57"/>
    </location>
</feature>
<dbReference type="Proteomes" id="UP001152798">
    <property type="component" value="Chromosome 2"/>
</dbReference>
<dbReference type="EMBL" id="OV725078">
    <property type="protein sequence ID" value="CAH1393925.1"/>
    <property type="molecule type" value="Genomic_DNA"/>
</dbReference>
<accession>A0A9P0ECD2</accession>
<evidence type="ECO:0000313" key="3">
    <source>
        <dbReference type="Proteomes" id="UP001152798"/>
    </source>
</evidence>
<organism evidence="2 3">
    <name type="scientific">Nezara viridula</name>
    <name type="common">Southern green stink bug</name>
    <name type="synonym">Cimex viridulus</name>
    <dbReference type="NCBI Taxonomy" id="85310"/>
    <lineage>
        <taxon>Eukaryota</taxon>
        <taxon>Metazoa</taxon>
        <taxon>Ecdysozoa</taxon>
        <taxon>Arthropoda</taxon>
        <taxon>Hexapoda</taxon>
        <taxon>Insecta</taxon>
        <taxon>Pterygota</taxon>
        <taxon>Neoptera</taxon>
        <taxon>Paraneoptera</taxon>
        <taxon>Hemiptera</taxon>
        <taxon>Heteroptera</taxon>
        <taxon>Panheteroptera</taxon>
        <taxon>Pentatomomorpha</taxon>
        <taxon>Pentatomoidea</taxon>
        <taxon>Pentatomidae</taxon>
        <taxon>Pentatominae</taxon>
        <taxon>Nezara</taxon>
    </lineage>
</organism>
<keyword evidence="3" id="KW-1185">Reference proteome</keyword>
<sequence>MYMFKAARCLKGDTRAEGCGCGFRTAGWPSPQGQRHHLPHPPPSAANNTPAHHNANNGKLQQDCTNRINKTPKK</sequence>
<feature type="region of interest" description="Disordered" evidence="1">
    <location>
        <begin position="25"/>
        <end position="74"/>
    </location>
</feature>
<name>A0A9P0ECD2_NEZVI</name>
<evidence type="ECO:0000313" key="2">
    <source>
        <dbReference type="EMBL" id="CAH1393925.1"/>
    </source>
</evidence>
<protein>
    <submittedName>
        <fullName evidence="2">Uncharacterized protein</fullName>
    </submittedName>
</protein>
<proteinExistence type="predicted"/>
<reference evidence="2" key="1">
    <citation type="submission" date="2022-01" db="EMBL/GenBank/DDBJ databases">
        <authorList>
            <person name="King R."/>
        </authorList>
    </citation>
    <scope>NUCLEOTIDE SEQUENCE</scope>
</reference>
<feature type="compositionally biased region" description="Polar residues" evidence="1">
    <location>
        <begin position="58"/>
        <end position="74"/>
    </location>
</feature>
<evidence type="ECO:0000256" key="1">
    <source>
        <dbReference type="SAM" id="MobiDB-lite"/>
    </source>
</evidence>
<dbReference type="AlphaFoldDB" id="A0A9P0ECD2"/>
<gene>
    <name evidence="2" type="ORF">NEZAVI_LOCUS4528</name>
</gene>